<feature type="non-terminal residue" evidence="1">
    <location>
        <position position="1"/>
    </location>
</feature>
<organism evidence="1">
    <name type="scientific">marine sediment metagenome</name>
    <dbReference type="NCBI Taxonomy" id="412755"/>
    <lineage>
        <taxon>unclassified sequences</taxon>
        <taxon>metagenomes</taxon>
        <taxon>ecological metagenomes</taxon>
    </lineage>
</organism>
<dbReference type="EMBL" id="BARS01007141">
    <property type="protein sequence ID" value="GAF78880.1"/>
    <property type="molecule type" value="Genomic_DNA"/>
</dbReference>
<dbReference type="AlphaFoldDB" id="X0TRW3"/>
<protein>
    <submittedName>
        <fullName evidence="1">Uncharacterized protein</fullName>
    </submittedName>
</protein>
<name>X0TRW3_9ZZZZ</name>
<accession>X0TRW3</accession>
<reference evidence="1" key="1">
    <citation type="journal article" date="2014" name="Front. Microbiol.">
        <title>High frequency of phylogenetically diverse reductive dehalogenase-homologous genes in deep subseafloor sedimentary metagenomes.</title>
        <authorList>
            <person name="Kawai M."/>
            <person name="Futagami T."/>
            <person name="Toyoda A."/>
            <person name="Takaki Y."/>
            <person name="Nishi S."/>
            <person name="Hori S."/>
            <person name="Arai W."/>
            <person name="Tsubouchi T."/>
            <person name="Morono Y."/>
            <person name="Uchiyama I."/>
            <person name="Ito T."/>
            <person name="Fujiyama A."/>
            <person name="Inagaki F."/>
            <person name="Takami H."/>
        </authorList>
    </citation>
    <scope>NUCLEOTIDE SEQUENCE</scope>
    <source>
        <strain evidence="1">Expedition CK06-06</strain>
    </source>
</reference>
<evidence type="ECO:0000313" key="1">
    <source>
        <dbReference type="EMBL" id="GAF78880.1"/>
    </source>
</evidence>
<comment type="caution">
    <text evidence="1">The sequence shown here is derived from an EMBL/GenBank/DDBJ whole genome shotgun (WGS) entry which is preliminary data.</text>
</comment>
<sequence>VFYEHYPPSVELFSMRVTYQDSFKNSTSKRKSIICLYGR</sequence>
<gene>
    <name evidence="1" type="ORF">S01H1_13807</name>
</gene>
<proteinExistence type="predicted"/>